<gene>
    <name evidence="1" type="ORF">BJX66DRAFT_345122</name>
</gene>
<dbReference type="Proteomes" id="UP001610563">
    <property type="component" value="Unassembled WGS sequence"/>
</dbReference>
<dbReference type="SUPFAM" id="SSF140959">
    <property type="entry name" value="Indolic compounds 2,3-dioxygenase-like"/>
    <property type="match status" value="1"/>
</dbReference>
<comment type="caution">
    <text evidence="1">The sequence shown here is derived from an EMBL/GenBank/DDBJ whole genome shotgun (WGS) entry which is preliminary data.</text>
</comment>
<sequence length="138" mass="15498">MSSLPSDGFPASSMEAVGNLMVNTQLNPKFMNYVQGIRGWGAGRIEDGVYVEYDGLSGSHIPFFQVAHAFLGLPPYFSEENMLQYIRGLSKSSTAQYTRSDSGIKRCKWEETQIVPELESTIQQPRAFRATHCGRIQW</sequence>
<proteinExistence type="predicted"/>
<protein>
    <submittedName>
        <fullName evidence="1">Uncharacterized protein</fullName>
    </submittedName>
</protein>
<dbReference type="EMBL" id="JBFTWV010000255">
    <property type="protein sequence ID" value="KAL2783222.1"/>
    <property type="molecule type" value="Genomic_DNA"/>
</dbReference>
<accession>A0ABR4FJG6</accession>
<name>A0ABR4FJG6_9EURO</name>
<organism evidence="1 2">
    <name type="scientific">Aspergillus keveii</name>
    <dbReference type="NCBI Taxonomy" id="714993"/>
    <lineage>
        <taxon>Eukaryota</taxon>
        <taxon>Fungi</taxon>
        <taxon>Dikarya</taxon>
        <taxon>Ascomycota</taxon>
        <taxon>Pezizomycotina</taxon>
        <taxon>Eurotiomycetes</taxon>
        <taxon>Eurotiomycetidae</taxon>
        <taxon>Eurotiales</taxon>
        <taxon>Aspergillaceae</taxon>
        <taxon>Aspergillus</taxon>
        <taxon>Aspergillus subgen. Nidulantes</taxon>
    </lineage>
</organism>
<reference evidence="1 2" key="1">
    <citation type="submission" date="2024-07" db="EMBL/GenBank/DDBJ databases">
        <title>Section-level genome sequencing and comparative genomics of Aspergillus sections Usti and Cavernicolus.</title>
        <authorList>
            <consortium name="Lawrence Berkeley National Laboratory"/>
            <person name="Nybo J.L."/>
            <person name="Vesth T.C."/>
            <person name="Theobald S."/>
            <person name="Frisvad J.C."/>
            <person name="Larsen T.O."/>
            <person name="Kjaerboelling I."/>
            <person name="Rothschild-Mancinelli K."/>
            <person name="Lyhne E.K."/>
            <person name="Kogle M.E."/>
            <person name="Barry K."/>
            <person name="Clum A."/>
            <person name="Na H."/>
            <person name="Ledsgaard L."/>
            <person name="Lin J."/>
            <person name="Lipzen A."/>
            <person name="Kuo A."/>
            <person name="Riley R."/>
            <person name="Mondo S."/>
            <person name="Labutti K."/>
            <person name="Haridas S."/>
            <person name="Pangalinan J."/>
            <person name="Salamov A.A."/>
            <person name="Simmons B.A."/>
            <person name="Magnuson J.K."/>
            <person name="Chen J."/>
            <person name="Drula E."/>
            <person name="Henrissat B."/>
            <person name="Wiebenga A."/>
            <person name="Lubbers R.J."/>
            <person name="Gomes A.C."/>
            <person name="Makela M.R."/>
            <person name="Stajich J."/>
            <person name="Grigoriev I.V."/>
            <person name="Mortensen U.H."/>
            <person name="De Vries R.P."/>
            <person name="Baker S.E."/>
            <person name="Andersen M.R."/>
        </authorList>
    </citation>
    <scope>NUCLEOTIDE SEQUENCE [LARGE SCALE GENOMIC DNA]</scope>
    <source>
        <strain evidence="1 2">CBS 209.92</strain>
    </source>
</reference>
<evidence type="ECO:0000313" key="1">
    <source>
        <dbReference type="EMBL" id="KAL2783222.1"/>
    </source>
</evidence>
<evidence type="ECO:0000313" key="2">
    <source>
        <dbReference type="Proteomes" id="UP001610563"/>
    </source>
</evidence>
<dbReference type="InterPro" id="IPR037217">
    <property type="entry name" value="Trp/Indoleamine_2_3_dOase-like"/>
</dbReference>
<keyword evidence="2" id="KW-1185">Reference proteome</keyword>